<dbReference type="GO" id="GO:0034480">
    <property type="term" value="F:phosphatidylcholine phospholipase C activity"/>
    <property type="evidence" value="ECO:0007669"/>
    <property type="project" value="UniProtKB-EC"/>
</dbReference>
<proteinExistence type="inferred from homology"/>
<dbReference type="EC" id="3.1.4.3" evidence="2"/>
<feature type="region of interest" description="Disordered" evidence="4">
    <location>
        <begin position="34"/>
        <end position="64"/>
    </location>
</feature>
<dbReference type="EMBL" id="RJVO01000001">
    <property type="protein sequence ID" value="ROH93500.1"/>
    <property type="molecule type" value="Genomic_DNA"/>
</dbReference>
<accession>A0A3N0VL89</accession>
<dbReference type="PROSITE" id="PS51318">
    <property type="entry name" value="TAT"/>
    <property type="match status" value="1"/>
</dbReference>
<reference evidence="5 6" key="1">
    <citation type="submission" date="2018-10" db="EMBL/GenBank/DDBJ databases">
        <authorList>
            <person name="Chen W.-M."/>
        </authorList>
    </citation>
    <scope>NUCLEOTIDE SEQUENCE [LARGE SCALE GENOMIC DNA]</scope>
    <source>
        <strain evidence="5 6">THS-13</strain>
    </source>
</reference>
<dbReference type="Proteomes" id="UP000282106">
    <property type="component" value="Unassembled WGS sequence"/>
</dbReference>
<dbReference type="InterPro" id="IPR007312">
    <property type="entry name" value="Phosphoesterase"/>
</dbReference>
<organism evidence="5 6">
    <name type="scientific">Stagnimonas aquatica</name>
    <dbReference type="NCBI Taxonomy" id="2689987"/>
    <lineage>
        <taxon>Bacteria</taxon>
        <taxon>Pseudomonadati</taxon>
        <taxon>Pseudomonadota</taxon>
        <taxon>Gammaproteobacteria</taxon>
        <taxon>Nevskiales</taxon>
        <taxon>Nevskiaceae</taxon>
        <taxon>Stagnimonas</taxon>
    </lineage>
</organism>
<name>A0A3N0VL89_9GAMM</name>
<evidence type="ECO:0000256" key="2">
    <source>
        <dbReference type="ARBA" id="ARBA00012018"/>
    </source>
</evidence>
<keyword evidence="6" id="KW-1185">Reference proteome</keyword>
<dbReference type="RefSeq" id="WP_123210355.1">
    <property type="nucleotide sequence ID" value="NZ_RJVO01000001.1"/>
</dbReference>
<dbReference type="Gene3D" id="3.40.720.10">
    <property type="entry name" value="Alkaline Phosphatase, subunit A"/>
    <property type="match status" value="2"/>
</dbReference>
<dbReference type="InParanoid" id="A0A3N0VL89"/>
<dbReference type="AlphaFoldDB" id="A0A3N0VL89"/>
<dbReference type="InterPro" id="IPR017850">
    <property type="entry name" value="Alkaline_phosphatase_core_sf"/>
</dbReference>
<evidence type="ECO:0000313" key="6">
    <source>
        <dbReference type="Proteomes" id="UP000282106"/>
    </source>
</evidence>
<evidence type="ECO:0000256" key="3">
    <source>
        <dbReference type="ARBA" id="ARBA00022801"/>
    </source>
</evidence>
<dbReference type="CDD" id="cd16013">
    <property type="entry name" value="AcpA"/>
    <property type="match status" value="1"/>
</dbReference>
<dbReference type="InterPro" id="IPR006311">
    <property type="entry name" value="TAT_signal"/>
</dbReference>
<sequence>MPPPPPLDRREFLKQAGLVGAAVSAGGLAACGVGGSSSAPGGDSAAAGQWITAPSASGPLPDPKESGIEHLVVVMMENRSFDHMLGWVPGANGRQAGLLYPDAEGKLQATHRLSTDYQGCGLEDPPHGYDHGHAIINGGRMDGFLRDTPVGDLFPIGYYTAEELPFYAGCAQEWTICDRYHSGMLASTQSNRMYIHCGQSDRNNNSGGLFDVLPKTSTLRTVWDAAAEAGVSTGYYFNNLPYTAIWGGKYLGISRPYASFALEAAAGLLPAISYVDPFFYNDGLDHLCNDDHPHADVRNGQSFLNGIYDALRRSPTWDKTLMVICYDEWGGFFDHVEPPYMPVSDAERDEVGNDGRLGFRVPCVLIGPRARRGHVEKMLLEPNSILKFMEWRWGLEPLGVRAAATNNLAYALDFNSAPRTEAPAFSVPLNPYSQICALGGIGLPAPGAAGMTGSMRAHADEIEALQEKARRAGFRW</sequence>
<comment type="caution">
    <text evidence="5">The sequence shown here is derived from an EMBL/GenBank/DDBJ whole genome shotgun (WGS) entry which is preliminary data.</text>
</comment>
<dbReference type="SUPFAM" id="SSF53649">
    <property type="entry name" value="Alkaline phosphatase-like"/>
    <property type="match status" value="1"/>
</dbReference>
<gene>
    <name evidence="5" type="ORF">ED208_02995</name>
</gene>
<keyword evidence="3" id="KW-0378">Hydrolase</keyword>
<feature type="compositionally biased region" description="Low complexity" evidence="4">
    <location>
        <begin position="34"/>
        <end position="48"/>
    </location>
</feature>
<dbReference type="Pfam" id="PF04185">
    <property type="entry name" value="Phosphoesterase"/>
    <property type="match status" value="1"/>
</dbReference>
<protein>
    <recommendedName>
        <fullName evidence="2">phospholipase C</fullName>
        <ecNumber evidence="2">3.1.4.3</ecNumber>
    </recommendedName>
</protein>
<dbReference type="PANTHER" id="PTHR31956:SF1">
    <property type="entry name" value="NON-SPECIFIC PHOSPHOLIPASE C1"/>
    <property type="match status" value="1"/>
</dbReference>
<evidence type="ECO:0000256" key="4">
    <source>
        <dbReference type="SAM" id="MobiDB-lite"/>
    </source>
</evidence>
<comment type="similarity">
    <text evidence="1">Belongs to the bacterial phospholipase C family.</text>
</comment>
<dbReference type="PANTHER" id="PTHR31956">
    <property type="entry name" value="NON-SPECIFIC PHOSPHOLIPASE C4-RELATED"/>
    <property type="match status" value="1"/>
</dbReference>
<dbReference type="GO" id="GO:0009395">
    <property type="term" value="P:phospholipid catabolic process"/>
    <property type="evidence" value="ECO:0007669"/>
    <property type="project" value="TreeGrafter"/>
</dbReference>
<evidence type="ECO:0000313" key="5">
    <source>
        <dbReference type="EMBL" id="ROH93500.1"/>
    </source>
</evidence>
<evidence type="ECO:0000256" key="1">
    <source>
        <dbReference type="ARBA" id="ARBA00009717"/>
    </source>
</evidence>